<dbReference type="InParanoid" id="A0A2H3EFJ9"/>
<evidence type="ECO:0000313" key="3">
    <source>
        <dbReference type="Proteomes" id="UP000217790"/>
    </source>
</evidence>
<protein>
    <submittedName>
        <fullName evidence="2">Uncharacterized protein</fullName>
    </submittedName>
</protein>
<gene>
    <name evidence="2" type="ORF">ARMGADRAFT_1075048</name>
</gene>
<evidence type="ECO:0000313" key="2">
    <source>
        <dbReference type="EMBL" id="PBK98186.1"/>
    </source>
</evidence>
<keyword evidence="1" id="KW-0812">Transmembrane</keyword>
<feature type="transmembrane region" description="Helical" evidence="1">
    <location>
        <begin position="75"/>
        <end position="93"/>
    </location>
</feature>
<keyword evidence="1" id="KW-0472">Membrane</keyword>
<sequence length="113" mass="12294">MLLKPSSPESAGGPLCLEVPAPVATTYPIQTSLPASVPKSHPPAVFHSSEEDMNQMTVLLAPYQFRKVMPAGRETWFVLILLAYICTISYFSLSSVSQRGHSLSPFMMAPQPS</sequence>
<name>A0A2H3EFJ9_ARMGA</name>
<dbReference type="AlphaFoldDB" id="A0A2H3EFJ9"/>
<reference evidence="3" key="1">
    <citation type="journal article" date="2017" name="Nat. Ecol. Evol.">
        <title>Genome expansion and lineage-specific genetic innovations in the forest pathogenic fungi Armillaria.</title>
        <authorList>
            <person name="Sipos G."/>
            <person name="Prasanna A.N."/>
            <person name="Walter M.C."/>
            <person name="O'Connor E."/>
            <person name="Balint B."/>
            <person name="Krizsan K."/>
            <person name="Kiss B."/>
            <person name="Hess J."/>
            <person name="Varga T."/>
            <person name="Slot J."/>
            <person name="Riley R."/>
            <person name="Boka B."/>
            <person name="Rigling D."/>
            <person name="Barry K."/>
            <person name="Lee J."/>
            <person name="Mihaltcheva S."/>
            <person name="LaButti K."/>
            <person name="Lipzen A."/>
            <person name="Waldron R."/>
            <person name="Moloney N.M."/>
            <person name="Sperisen C."/>
            <person name="Kredics L."/>
            <person name="Vagvoelgyi C."/>
            <person name="Patrignani A."/>
            <person name="Fitzpatrick D."/>
            <person name="Nagy I."/>
            <person name="Doyle S."/>
            <person name="Anderson J.B."/>
            <person name="Grigoriev I.V."/>
            <person name="Gueldener U."/>
            <person name="Muensterkoetter M."/>
            <person name="Nagy L.G."/>
        </authorList>
    </citation>
    <scope>NUCLEOTIDE SEQUENCE [LARGE SCALE GENOMIC DNA]</scope>
    <source>
        <strain evidence="3">Ar21-2</strain>
    </source>
</reference>
<accession>A0A2H3EFJ9</accession>
<dbReference type="Proteomes" id="UP000217790">
    <property type="component" value="Unassembled WGS sequence"/>
</dbReference>
<dbReference type="EMBL" id="KZ293648">
    <property type="protein sequence ID" value="PBK98186.1"/>
    <property type="molecule type" value="Genomic_DNA"/>
</dbReference>
<organism evidence="2 3">
    <name type="scientific">Armillaria gallica</name>
    <name type="common">Bulbous honey fungus</name>
    <name type="synonym">Armillaria bulbosa</name>
    <dbReference type="NCBI Taxonomy" id="47427"/>
    <lineage>
        <taxon>Eukaryota</taxon>
        <taxon>Fungi</taxon>
        <taxon>Dikarya</taxon>
        <taxon>Basidiomycota</taxon>
        <taxon>Agaricomycotina</taxon>
        <taxon>Agaricomycetes</taxon>
        <taxon>Agaricomycetidae</taxon>
        <taxon>Agaricales</taxon>
        <taxon>Marasmiineae</taxon>
        <taxon>Physalacriaceae</taxon>
        <taxon>Armillaria</taxon>
    </lineage>
</organism>
<keyword evidence="1" id="KW-1133">Transmembrane helix</keyword>
<evidence type="ECO:0000256" key="1">
    <source>
        <dbReference type="SAM" id="Phobius"/>
    </source>
</evidence>
<keyword evidence="3" id="KW-1185">Reference proteome</keyword>
<proteinExistence type="predicted"/>